<evidence type="ECO:0000256" key="1">
    <source>
        <dbReference type="ARBA" id="ARBA00013278"/>
    </source>
</evidence>
<keyword evidence="11" id="KW-1185">Reference proteome</keyword>
<evidence type="ECO:0000256" key="4">
    <source>
        <dbReference type="ARBA" id="ARBA00023043"/>
    </source>
</evidence>
<evidence type="ECO:0000256" key="2">
    <source>
        <dbReference type="ARBA" id="ARBA00022737"/>
    </source>
</evidence>
<evidence type="ECO:0000256" key="5">
    <source>
        <dbReference type="ARBA" id="ARBA00023098"/>
    </source>
</evidence>
<feature type="short sequence motif" description="DGA/G" evidence="8">
    <location>
        <begin position="627"/>
        <end position="629"/>
    </location>
</feature>
<dbReference type="Proteomes" id="UP001311232">
    <property type="component" value="Unassembled WGS sequence"/>
</dbReference>
<dbReference type="SMART" id="SM00248">
    <property type="entry name" value="ANK"/>
    <property type="match status" value="7"/>
</dbReference>
<sequence>MQFLGRLLDTVSSVSTLFTNPYRVKDVPLTDYEGRAKVLLKQEGRMVLYKNPQCQSWDCVLRSPETPNVLLRLFQVGSEEDAMNWFPQYALKLRPFYETLPLKADAVQTIVECIRNHPDWSSAHIAVETGMRECLKHNYVQSQINARDASGQTPLHLACERGDLVCVKELLDESQARTDIKDKNGETPMHYASKQDSPVIIQALCSRLCSGVDELNNNGETPLHVACRLGRVESLKALLEGGAKCDVIGSIGNPIHTAMKYSEKGCVEEILRADPSQVQAEDSVYGGTPLHWAKTSEMCRMLLDRGCEINYLSKTGESALHVLTKKGRFEAAMVLLTHGANANLKGQDGNTALHLAMKMDHMELIKGLIVFGADVEIHNDLGETPGLIAARTSKGPNRKILLDMLCSVGVQRCLPPSPGSPPPPPPMSNKTKPRGIGFDEIMYVGAAIGAIGKSEIDGPKMEKKKIDRLLCLDGGAIIHGKSMEYLRCLYFRMKEQVFKGSRPYESAPLEDFLKKEFGENTKMTDIRFPRVMVTSVLADRHPGELHIFRNYDPPSLSREPSYTTTATFKALTIPQGLEDEEVLIVGYSEEPPRKRRKVTDEEQLVWRAARSSGAAPTYFRPMGRFLDGGLLANNPTLDAMTEIHQFNKSLKAEGHEVDIKKLGVVVSLGTGKPPQEVVTSVDVFRPSNPLELAKSFVGAKELGKMLVDCSRITGGPKAMSCEACDVQRKLLSVAACGSFYSPDRSAGRLSPQLSQEVMLDEVSDEVLVNMLWETQMYLFEKREVLQSLAKMLL</sequence>
<evidence type="ECO:0000313" key="11">
    <source>
        <dbReference type="Proteomes" id="UP001311232"/>
    </source>
</evidence>
<protein>
    <recommendedName>
        <fullName evidence="1">phospholipase A2</fullName>
        <ecNumber evidence="1">3.1.1.4</ecNumber>
    </recommendedName>
</protein>
<dbReference type="GO" id="GO:0005739">
    <property type="term" value="C:mitochondrion"/>
    <property type="evidence" value="ECO:0007669"/>
    <property type="project" value="TreeGrafter"/>
</dbReference>
<dbReference type="PANTHER" id="PTHR24139">
    <property type="entry name" value="CALCIUM-INDEPENDENT PHOSPHOLIPASE A2"/>
    <property type="match status" value="1"/>
</dbReference>
<feature type="repeat" description="ANK" evidence="7">
    <location>
        <begin position="315"/>
        <end position="347"/>
    </location>
</feature>
<comment type="caution">
    <text evidence="8">Lacks conserved residue(s) required for the propagation of feature annotation.</text>
</comment>
<keyword evidence="3" id="KW-0378">Hydrolase</keyword>
<feature type="repeat" description="ANK" evidence="7">
    <location>
        <begin position="150"/>
        <end position="183"/>
    </location>
</feature>
<dbReference type="PANTHER" id="PTHR24139:SF34">
    <property type="entry name" value="85_88 KDA CALCIUM-INDEPENDENT PHOSPHOLIPASE A2"/>
    <property type="match status" value="1"/>
</dbReference>
<comment type="caution">
    <text evidence="10">The sequence shown here is derived from an EMBL/GenBank/DDBJ whole genome shotgun (WGS) entry which is preliminary data.</text>
</comment>
<evidence type="ECO:0000256" key="3">
    <source>
        <dbReference type="ARBA" id="ARBA00022801"/>
    </source>
</evidence>
<name>A0AAV9RH93_9TELE</name>
<dbReference type="Pfam" id="PF01734">
    <property type="entry name" value="Patatin"/>
    <property type="match status" value="1"/>
</dbReference>
<dbReference type="GO" id="GO:2000304">
    <property type="term" value="P:positive regulation of ceramide biosynthetic process"/>
    <property type="evidence" value="ECO:0007669"/>
    <property type="project" value="TreeGrafter"/>
</dbReference>
<evidence type="ECO:0000259" key="9">
    <source>
        <dbReference type="PROSITE" id="PS51635"/>
    </source>
</evidence>
<keyword evidence="5" id="KW-0443">Lipid metabolism</keyword>
<reference evidence="10 11" key="1">
    <citation type="submission" date="2021-06" db="EMBL/GenBank/DDBJ databases">
        <authorList>
            <person name="Palmer J.M."/>
        </authorList>
    </citation>
    <scope>NUCLEOTIDE SEQUENCE [LARGE SCALE GENOMIC DNA]</scope>
    <source>
        <strain evidence="10 11">MEX-2019</strain>
        <tissue evidence="10">Muscle</tissue>
    </source>
</reference>
<dbReference type="PROSITE" id="PS51635">
    <property type="entry name" value="PNPLA"/>
    <property type="match status" value="1"/>
</dbReference>
<dbReference type="SUPFAM" id="SSF52151">
    <property type="entry name" value="FabD/lysophospholipase-like"/>
    <property type="match status" value="1"/>
</dbReference>
<dbReference type="PROSITE" id="PS50297">
    <property type="entry name" value="ANK_REP_REGION"/>
    <property type="match status" value="4"/>
</dbReference>
<dbReference type="Pfam" id="PF12796">
    <property type="entry name" value="Ank_2"/>
    <property type="match status" value="2"/>
</dbReference>
<feature type="domain" description="PNPLA" evidence="9">
    <location>
        <begin position="470"/>
        <end position="640"/>
    </location>
</feature>
<keyword evidence="4 7" id="KW-0040">ANK repeat</keyword>
<dbReference type="GO" id="GO:0035965">
    <property type="term" value="P:cardiolipin acyl-chain remodeling"/>
    <property type="evidence" value="ECO:0007669"/>
    <property type="project" value="TreeGrafter"/>
</dbReference>
<dbReference type="InterPro" id="IPR036770">
    <property type="entry name" value="Ankyrin_rpt-contain_sf"/>
</dbReference>
<feature type="repeat" description="ANK" evidence="7">
    <location>
        <begin position="348"/>
        <end position="380"/>
    </location>
</feature>
<dbReference type="InterPro" id="IPR016035">
    <property type="entry name" value="Acyl_Trfase/lysoPLipase"/>
</dbReference>
<dbReference type="SUPFAM" id="SSF48403">
    <property type="entry name" value="Ankyrin repeat"/>
    <property type="match status" value="1"/>
</dbReference>
<dbReference type="Gene3D" id="1.25.40.20">
    <property type="entry name" value="Ankyrin repeat-containing domain"/>
    <property type="match status" value="2"/>
</dbReference>
<dbReference type="InterPro" id="IPR002641">
    <property type="entry name" value="PNPLA_dom"/>
</dbReference>
<gene>
    <name evidence="10" type="ORF">CRENBAI_001574</name>
</gene>
<comment type="catalytic activity">
    <reaction evidence="6">
        <text>a 1,2-diacyl-sn-glycero-3-phosphocholine + H2O = a 1-acyl-sn-glycero-3-phosphocholine + a fatty acid + H(+)</text>
        <dbReference type="Rhea" id="RHEA:15801"/>
        <dbReference type="ChEBI" id="CHEBI:15377"/>
        <dbReference type="ChEBI" id="CHEBI:15378"/>
        <dbReference type="ChEBI" id="CHEBI:28868"/>
        <dbReference type="ChEBI" id="CHEBI:57643"/>
        <dbReference type="ChEBI" id="CHEBI:58168"/>
        <dbReference type="EC" id="3.1.1.4"/>
    </reaction>
    <physiologicalReaction direction="left-to-right" evidence="6">
        <dbReference type="Rhea" id="RHEA:15802"/>
    </physiologicalReaction>
</comment>
<dbReference type="EMBL" id="JAHHUM010001831">
    <property type="protein sequence ID" value="KAK5608284.1"/>
    <property type="molecule type" value="Genomic_DNA"/>
</dbReference>
<dbReference type="GO" id="GO:0047499">
    <property type="term" value="F:calcium-independent phospholipase A2 activity"/>
    <property type="evidence" value="ECO:0007669"/>
    <property type="project" value="InterPro"/>
</dbReference>
<evidence type="ECO:0000256" key="7">
    <source>
        <dbReference type="PROSITE-ProRule" id="PRU00023"/>
    </source>
</evidence>
<organism evidence="10 11">
    <name type="scientific">Crenichthys baileyi</name>
    <name type="common">White River springfish</name>
    <dbReference type="NCBI Taxonomy" id="28760"/>
    <lineage>
        <taxon>Eukaryota</taxon>
        <taxon>Metazoa</taxon>
        <taxon>Chordata</taxon>
        <taxon>Craniata</taxon>
        <taxon>Vertebrata</taxon>
        <taxon>Euteleostomi</taxon>
        <taxon>Actinopterygii</taxon>
        <taxon>Neopterygii</taxon>
        <taxon>Teleostei</taxon>
        <taxon>Neoteleostei</taxon>
        <taxon>Acanthomorphata</taxon>
        <taxon>Ovalentaria</taxon>
        <taxon>Atherinomorphae</taxon>
        <taxon>Cyprinodontiformes</taxon>
        <taxon>Goodeidae</taxon>
        <taxon>Crenichthys</taxon>
    </lineage>
</organism>
<accession>A0AAV9RH93</accession>
<dbReference type="InterPro" id="IPR002110">
    <property type="entry name" value="Ankyrin_rpt"/>
</dbReference>
<dbReference type="PRINTS" id="PR01415">
    <property type="entry name" value="ANKYRIN"/>
</dbReference>
<feature type="repeat" description="ANK" evidence="7">
    <location>
        <begin position="218"/>
        <end position="250"/>
    </location>
</feature>
<dbReference type="AlphaFoldDB" id="A0AAV9RH93"/>
<evidence type="ECO:0000256" key="6">
    <source>
        <dbReference type="ARBA" id="ARBA00023422"/>
    </source>
</evidence>
<keyword evidence="2" id="KW-0677">Repeat</keyword>
<proteinExistence type="predicted"/>
<dbReference type="Pfam" id="PF00023">
    <property type="entry name" value="Ank"/>
    <property type="match status" value="1"/>
</dbReference>
<dbReference type="GO" id="GO:0052816">
    <property type="term" value="F:long-chain fatty acyl-CoA hydrolase activity"/>
    <property type="evidence" value="ECO:0007669"/>
    <property type="project" value="TreeGrafter"/>
</dbReference>
<evidence type="ECO:0000256" key="8">
    <source>
        <dbReference type="PROSITE-ProRule" id="PRU01161"/>
    </source>
</evidence>
<evidence type="ECO:0000313" key="10">
    <source>
        <dbReference type="EMBL" id="KAK5608284.1"/>
    </source>
</evidence>
<dbReference type="PROSITE" id="PS50088">
    <property type="entry name" value="ANK_REPEAT"/>
    <property type="match status" value="4"/>
</dbReference>
<dbReference type="EC" id="3.1.1.4" evidence="1"/>
<dbReference type="Gene3D" id="3.40.1090.10">
    <property type="entry name" value="Cytosolic phospholipase A2 catalytic domain"/>
    <property type="match status" value="1"/>
</dbReference>
<dbReference type="InterPro" id="IPR047148">
    <property type="entry name" value="PLPL9"/>
</dbReference>